<reference evidence="1" key="1">
    <citation type="submission" date="2022-04" db="EMBL/GenBank/DDBJ databases">
        <title>Chromosome-scale genome assembly of Holotrichia oblita Faldermann.</title>
        <authorList>
            <person name="Rongchong L."/>
        </authorList>
    </citation>
    <scope>NUCLEOTIDE SEQUENCE</scope>
    <source>
        <strain evidence="1">81SQS9</strain>
    </source>
</reference>
<keyword evidence="2" id="KW-1185">Reference proteome</keyword>
<sequence>MPVPGGVHQQQRPSWFYKMKMGFFVRYCVGMASGAFFGGFSTLRSGLQELVSTVEPFPPMLAAQNVQDARLPNNLFWPSNSDLQDVGPSTQLASCGLPRDIRPVAAPKNFKTEKGLNKPFEREREKTTQTL</sequence>
<gene>
    <name evidence="1" type="ORF">MML48_4g00020222</name>
</gene>
<accession>A0ACB9T757</accession>
<protein>
    <submittedName>
        <fullName evidence="1">Reactive mitochondrial oxygen species modulator 1</fullName>
    </submittedName>
</protein>
<evidence type="ECO:0000313" key="2">
    <source>
        <dbReference type="Proteomes" id="UP001056778"/>
    </source>
</evidence>
<evidence type="ECO:0000313" key="1">
    <source>
        <dbReference type="EMBL" id="KAI4462618.1"/>
    </source>
</evidence>
<comment type="caution">
    <text evidence="1">The sequence shown here is derived from an EMBL/GenBank/DDBJ whole genome shotgun (WGS) entry which is preliminary data.</text>
</comment>
<organism evidence="1 2">
    <name type="scientific">Holotrichia oblita</name>
    <name type="common">Chafer beetle</name>
    <dbReference type="NCBI Taxonomy" id="644536"/>
    <lineage>
        <taxon>Eukaryota</taxon>
        <taxon>Metazoa</taxon>
        <taxon>Ecdysozoa</taxon>
        <taxon>Arthropoda</taxon>
        <taxon>Hexapoda</taxon>
        <taxon>Insecta</taxon>
        <taxon>Pterygota</taxon>
        <taxon>Neoptera</taxon>
        <taxon>Endopterygota</taxon>
        <taxon>Coleoptera</taxon>
        <taxon>Polyphaga</taxon>
        <taxon>Scarabaeiformia</taxon>
        <taxon>Scarabaeidae</taxon>
        <taxon>Melolonthinae</taxon>
        <taxon>Holotrichia</taxon>
    </lineage>
</organism>
<name>A0ACB9T757_HOLOL</name>
<dbReference type="Proteomes" id="UP001056778">
    <property type="component" value="Chromosome 4"/>
</dbReference>
<dbReference type="EMBL" id="CM043018">
    <property type="protein sequence ID" value="KAI4462618.1"/>
    <property type="molecule type" value="Genomic_DNA"/>
</dbReference>
<proteinExistence type="predicted"/>